<dbReference type="PROSITE" id="PS00839">
    <property type="entry name" value="SUMT_1"/>
    <property type="match status" value="1"/>
</dbReference>
<keyword evidence="7" id="KW-0627">Porphyrin biosynthesis</keyword>
<evidence type="ECO:0000256" key="7">
    <source>
        <dbReference type="ARBA" id="ARBA00023244"/>
    </source>
</evidence>
<comment type="pathway">
    <text evidence="8">Porphyrin-containing compound metabolism; siroheme biosynthesis; precorrin-2 from uroporphyrinogen III: step 1/1.</text>
</comment>
<proteinExistence type="inferred from homology"/>
<evidence type="ECO:0000256" key="6">
    <source>
        <dbReference type="ARBA" id="ARBA00022691"/>
    </source>
</evidence>
<dbReference type="GO" id="GO:0032259">
    <property type="term" value="P:methylation"/>
    <property type="evidence" value="ECO:0007669"/>
    <property type="project" value="UniProtKB-KW"/>
</dbReference>
<sequence>MLATTSGKVYLVGAGPGHPDLLTVRAVRLIQAADVIVYDRLIQQEVLALAKPTAQKIFMGKALGKHASRQSKIHELLVQQAKLGKVVIRLKGGDPFLFGRGGEEAEYLVEHGVAFEVVPGVSSCLSAPLSAGIPVTHRDVASSVVIVTGHNSCGHDDRTDWQALSKVDTLVVLMSVHNVGRITQALIDAGRSCDTPAAMVQMAFWPGQQVVVGTLETIAEEVRRARVEAPATLVIGEVVRLHEKLKQDSAGAAYDWQRSILDMLVPVGGQPEDHSWNLSEQDDDDSPRAAAFEEEVL</sequence>
<evidence type="ECO:0000259" key="12">
    <source>
        <dbReference type="Pfam" id="PF00590"/>
    </source>
</evidence>
<organism evidence="13 14">
    <name type="scientific">Candidatus Sulfotelmatobacter kueseliae</name>
    <dbReference type="NCBI Taxonomy" id="2042962"/>
    <lineage>
        <taxon>Bacteria</taxon>
        <taxon>Pseudomonadati</taxon>
        <taxon>Acidobacteriota</taxon>
        <taxon>Terriglobia</taxon>
        <taxon>Terriglobales</taxon>
        <taxon>Candidatus Korobacteraceae</taxon>
        <taxon>Candidatus Sulfotelmatobacter</taxon>
    </lineage>
</organism>
<evidence type="ECO:0000256" key="5">
    <source>
        <dbReference type="ARBA" id="ARBA00022679"/>
    </source>
</evidence>
<accession>A0A2U3JY77</accession>
<name>A0A2U3JY77_9BACT</name>
<dbReference type="FunFam" id="3.30.950.10:FF:000001">
    <property type="entry name" value="Siroheme synthase"/>
    <property type="match status" value="1"/>
</dbReference>
<evidence type="ECO:0000256" key="10">
    <source>
        <dbReference type="RuleBase" id="RU003960"/>
    </source>
</evidence>
<keyword evidence="3" id="KW-0169">Cobalamin biosynthesis</keyword>
<dbReference type="Gene3D" id="3.30.950.10">
    <property type="entry name" value="Methyltransferase, Cobalt-precorrin-4 Transmethylase, Domain 2"/>
    <property type="match status" value="1"/>
</dbReference>
<dbReference type="InterPro" id="IPR006366">
    <property type="entry name" value="CobA/CysG_C"/>
</dbReference>
<dbReference type="FunFam" id="3.40.1010.10:FF:000001">
    <property type="entry name" value="Siroheme synthase"/>
    <property type="match status" value="1"/>
</dbReference>
<evidence type="ECO:0000256" key="1">
    <source>
        <dbReference type="ARBA" id="ARBA00005879"/>
    </source>
</evidence>
<dbReference type="AlphaFoldDB" id="A0A2U3JY77"/>
<evidence type="ECO:0000313" key="13">
    <source>
        <dbReference type="EMBL" id="SPF32250.1"/>
    </source>
</evidence>
<evidence type="ECO:0000256" key="4">
    <source>
        <dbReference type="ARBA" id="ARBA00022603"/>
    </source>
</evidence>
<dbReference type="InterPro" id="IPR035996">
    <property type="entry name" value="4pyrrol_Methylase_sf"/>
</dbReference>
<dbReference type="InterPro" id="IPR014777">
    <property type="entry name" value="4pyrrole_Mease_sub1"/>
</dbReference>
<dbReference type="PANTHER" id="PTHR45790">
    <property type="entry name" value="SIROHEME SYNTHASE-RELATED"/>
    <property type="match status" value="1"/>
</dbReference>
<comment type="similarity">
    <text evidence="1 10">Belongs to the precorrin methyltransferase family.</text>
</comment>
<dbReference type="CDD" id="cd11642">
    <property type="entry name" value="SUMT"/>
    <property type="match status" value="1"/>
</dbReference>
<comment type="pathway">
    <text evidence="9">Cofactor biosynthesis; adenosylcobalamin biosynthesis; precorrin-2 from uroporphyrinogen III: step 1/1.</text>
</comment>
<evidence type="ECO:0000256" key="8">
    <source>
        <dbReference type="ARBA" id="ARBA00025705"/>
    </source>
</evidence>
<dbReference type="NCBIfam" id="NF004790">
    <property type="entry name" value="PRK06136.1"/>
    <property type="match status" value="1"/>
</dbReference>
<dbReference type="Pfam" id="PF00590">
    <property type="entry name" value="TP_methylase"/>
    <property type="match status" value="1"/>
</dbReference>
<keyword evidence="4 10" id="KW-0489">Methyltransferase</keyword>
<dbReference type="EMBL" id="OMOD01000007">
    <property type="protein sequence ID" value="SPF32250.1"/>
    <property type="molecule type" value="Genomic_DNA"/>
</dbReference>
<dbReference type="SUPFAM" id="SSF53790">
    <property type="entry name" value="Tetrapyrrole methylase"/>
    <property type="match status" value="1"/>
</dbReference>
<dbReference type="InterPro" id="IPR000878">
    <property type="entry name" value="4pyrrol_Mease"/>
</dbReference>
<dbReference type="Proteomes" id="UP000238701">
    <property type="component" value="Unassembled WGS sequence"/>
</dbReference>
<evidence type="ECO:0000256" key="2">
    <source>
        <dbReference type="ARBA" id="ARBA00012162"/>
    </source>
</evidence>
<evidence type="ECO:0000256" key="9">
    <source>
        <dbReference type="ARBA" id="ARBA00060548"/>
    </source>
</evidence>
<reference evidence="14" key="1">
    <citation type="submission" date="2018-02" db="EMBL/GenBank/DDBJ databases">
        <authorList>
            <person name="Hausmann B."/>
        </authorList>
    </citation>
    <scope>NUCLEOTIDE SEQUENCE [LARGE SCALE GENOMIC DNA]</scope>
    <source>
        <strain evidence="14">Peat soil MAG SbA1</strain>
    </source>
</reference>
<protein>
    <recommendedName>
        <fullName evidence="2">uroporphyrinogen-III C-methyltransferase</fullName>
        <ecNumber evidence="2">2.1.1.107</ecNumber>
    </recommendedName>
</protein>
<evidence type="ECO:0000256" key="11">
    <source>
        <dbReference type="SAM" id="MobiDB-lite"/>
    </source>
</evidence>
<dbReference type="Gene3D" id="3.40.1010.10">
    <property type="entry name" value="Cobalt-precorrin-4 Transmethylase, Domain 1"/>
    <property type="match status" value="1"/>
</dbReference>
<keyword evidence="6" id="KW-0949">S-adenosyl-L-methionine</keyword>
<dbReference type="InterPro" id="IPR050161">
    <property type="entry name" value="Siro_Cobalamin_biosynth"/>
</dbReference>
<dbReference type="PROSITE" id="PS00840">
    <property type="entry name" value="SUMT_2"/>
    <property type="match status" value="1"/>
</dbReference>
<dbReference type="GO" id="GO:0019354">
    <property type="term" value="P:siroheme biosynthetic process"/>
    <property type="evidence" value="ECO:0007669"/>
    <property type="project" value="InterPro"/>
</dbReference>
<dbReference type="NCBIfam" id="TIGR01469">
    <property type="entry name" value="cobA_cysG_Cterm"/>
    <property type="match status" value="1"/>
</dbReference>
<gene>
    <name evidence="13" type="primary">dsrWa</name>
    <name evidence="13" type="ORF">SBA1_1040015</name>
</gene>
<dbReference type="InterPro" id="IPR003043">
    <property type="entry name" value="Uropor_MeTrfase_CS"/>
</dbReference>
<dbReference type="EC" id="2.1.1.107" evidence="2"/>
<dbReference type="PANTHER" id="PTHR45790:SF3">
    <property type="entry name" value="S-ADENOSYL-L-METHIONINE-DEPENDENT UROPORPHYRINOGEN III METHYLTRANSFERASE, CHLOROPLASTIC"/>
    <property type="match status" value="1"/>
</dbReference>
<evidence type="ECO:0000313" key="14">
    <source>
        <dbReference type="Proteomes" id="UP000238701"/>
    </source>
</evidence>
<dbReference type="GO" id="GO:0009236">
    <property type="term" value="P:cobalamin biosynthetic process"/>
    <property type="evidence" value="ECO:0007669"/>
    <property type="project" value="UniProtKB-KW"/>
</dbReference>
<dbReference type="GO" id="GO:0004851">
    <property type="term" value="F:uroporphyrin-III C-methyltransferase activity"/>
    <property type="evidence" value="ECO:0007669"/>
    <property type="project" value="UniProtKB-EC"/>
</dbReference>
<keyword evidence="5 10" id="KW-0808">Transferase</keyword>
<dbReference type="InterPro" id="IPR014776">
    <property type="entry name" value="4pyrrole_Mease_sub2"/>
</dbReference>
<evidence type="ECO:0000256" key="3">
    <source>
        <dbReference type="ARBA" id="ARBA00022573"/>
    </source>
</evidence>
<feature type="domain" description="Tetrapyrrole methylase" evidence="12">
    <location>
        <begin position="8"/>
        <end position="218"/>
    </location>
</feature>
<feature type="region of interest" description="Disordered" evidence="11">
    <location>
        <begin position="271"/>
        <end position="297"/>
    </location>
</feature>